<reference evidence="3 4" key="1">
    <citation type="submission" date="2015-03" db="EMBL/GenBank/DDBJ databases">
        <authorList>
            <consortium name="Pathogen Informatics"/>
        </authorList>
    </citation>
    <scope>NUCLEOTIDE SEQUENCE [LARGE SCALE GENOMIC DNA]</scope>
    <source>
        <strain evidence="1 4">Bir 185</strain>
        <strain evidence="2 3">D00501624</strain>
    </source>
</reference>
<dbReference type="EMBL" id="CQQC01001702">
    <property type="protein sequence ID" value="CNW17654.1"/>
    <property type="molecule type" value="Genomic_DNA"/>
</dbReference>
<dbReference type="Proteomes" id="UP000039217">
    <property type="component" value="Unassembled WGS sequence"/>
</dbReference>
<dbReference type="EMBL" id="CNFT01000219">
    <property type="protein sequence ID" value="CKR37580.1"/>
    <property type="molecule type" value="Genomic_DNA"/>
</dbReference>
<organism evidence="1 4">
    <name type="scientific">Mycobacterium tuberculosis</name>
    <dbReference type="NCBI Taxonomy" id="1773"/>
    <lineage>
        <taxon>Bacteria</taxon>
        <taxon>Bacillati</taxon>
        <taxon>Actinomycetota</taxon>
        <taxon>Actinomycetes</taxon>
        <taxon>Mycobacteriales</taxon>
        <taxon>Mycobacteriaceae</taxon>
        <taxon>Mycobacterium</taxon>
        <taxon>Mycobacterium tuberculosis complex</taxon>
    </lineage>
</organism>
<evidence type="ECO:0000313" key="4">
    <source>
        <dbReference type="Proteomes" id="UP000050164"/>
    </source>
</evidence>
<gene>
    <name evidence="2" type="ORF">ERS007661_03632</name>
    <name evidence="1" type="ORF">ERS027659_01257</name>
</gene>
<dbReference type="Proteomes" id="UP000050164">
    <property type="component" value="Unassembled WGS sequence"/>
</dbReference>
<sequence>MAVYNTTFFDPAGEQNLAPGNEFVDHVFNPPNHIPGDHFVRVVAKFGQVFVPTPRHRTDLALSIDAPVTLCALVKPGQHLSDRVQGTLDRQAGGHHRRQPLLVAVTPHDDDRFGVPAAWIAEMGNAQVALRGQPTIQLEFPDTGALTLFRRAEVAEIRHHRLFRLERPVAGQHNHCGVGFAHIDERLICHRMGVTRAVVGR</sequence>
<proteinExistence type="predicted"/>
<dbReference type="AlphaFoldDB" id="A0A655EDA5"/>
<accession>A0A655EDA5</accession>
<evidence type="ECO:0000313" key="2">
    <source>
        <dbReference type="EMBL" id="CNW17654.1"/>
    </source>
</evidence>
<name>A0A655EDA5_MYCTX</name>
<evidence type="ECO:0000313" key="3">
    <source>
        <dbReference type="Proteomes" id="UP000039217"/>
    </source>
</evidence>
<protein>
    <submittedName>
        <fullName evidence="1">Uncharacterized protein</fullName>
    </submittedName>
</protein>
<evidence type="ECO:0000313" key="1">
    <source>
        <dbReference type="EMBL" id="CKR37580.1"/>
    </source>
</evidence>